<accession>A0A3Q4AIH9</accession>
<feature type="compositionally biased region" description="Basic and acidic residues" evidence="1">
    <location>
        <begin position="352"/>
        <end position="364"/>
    </location>
</feature>
<feature type="region of interest" description="Disordered" evidence="1">
    <location>
        <begin position="7"/>
        <end position="30"/>
    </location>
</feature>
<dbReference type="PANTHER" id="PTHR13318">
    <property type="entry name" value="PARTNER OF PAIRED, ISOFORM B-RELATED"/>
    <property type="match status" value="1"/>
</dbReference>
<dbReference type="Proteomes" id="UP000261620">
    <property type="component" value="Unplaced"/>
</dbReference>
<feature type="compositionally biased region" description="Acidic residues" evidence="1">
    <location>
        <begin position="492"/>
        <end position="502"/>
    </location>
</feature>
<sequence>MPLFRALGEHGSGAKAHPGQKRTSTVKFKRRSRKTDEDGSVLSLERLCMLSLADNMKEVWVKDYSEKYLDEYCFRHIMGPFNLLSGELVEELTQLLCRRKQLSRAALHLLLVPQLRGLSLAKCPGLVNSALCPHIAARCQGLWSLDLSGAQQLPSKVLAETLCSLPYLRSLSLAGTPCDRSVIRTIAQRCRLLRHLDVSHCHFLSPAALLLLGSGASISSSECSSGALLALDIGFGEHEEDPVAAAAYLLLSLPCLERVALERLAQACCLIQNREFDQMDQFTEREGVPRLAVLFQERRQMLGMESCRKTREGAAANEEDEDEERILWEGCGSERKADSSGDEGPSLSQNQAEEHRRARAESQSDDKHFMLHLKHIECLSCDSLDSLSRLCPNICSISVNTDDYDEARGRSQGSLLTAGLKTWSGQLRSLCIRYPGPLVELLPALQVAGWSLFSLTLEGLKTSPHSPLLEVIKSCPKLRDLSISAEPPTTPQEEENEEDQLDDQNLPWLPDLSSLTLKFSYEHSQMRPSMSWWSLRQVLKCLLTGSPLLEKLSLVSLPCPLDSVLQYALHRGGFLPRRFPYYSDLPLMPLRRLQHIELPRTDVRTGTVERIMLHSKRLKYIDVSYCWEISQQGWWGLKFNKQTRLNKKTACNRHASKLICIFA</sequence>
<dbReference type="AlphaFoldDB" id="A0A3Q4AIH9"/>
<evidence type="ECO:0000256" key="1">
    <source>
        <dbReference type="SAM" id="MobiDB-lite"/>
    </source>
</evidence>
<dbReference type="Ensembl" id="ENSMMOT00000004067.1">
    <property type="protein sequence ID" value="ENSMMOP00000003995.1"/>
    <property type="gene ID" value="ENSMMOG00000003197.1"/>
</dbReference>
<dbReference type="InterPro" id="IPR006553">
    <property type="entry name" value="Leu-rich_rpt_Cys-con_subtyp"/>
</dbReference>
<protein>
    <submittedName>
        <fullName evidence="2">Uncharacterized protein</fullName>
    </submittedName>
</protein>
<keyword evidence="3" id="KW-1185">Reference proteome</keyword>
<proteinExistence type="predicted"/>
<feature type="region of interest" description="Disordered" evidence="1">
    <location>
        <begin position="334"/>
        <end position="364"/>
    </location>
</feature>
<dbReference type="InterPro" id="IPR032675">
    <property type="entry name" value="LRR_dom_sf"/>
</dbReference>
<dbReference type="STRING" id="94237.ENSMMOP00000003995"/>
<dbReference type="GO" id="GO:0031146">
    <property type="term" value="P:SCF-dependent proteasomal ubiquitin-dependent protein catabolic process"/>
    <property type="evidence" value="ECO:0007669"/>
    <property type="project" value="TreeGrafter"/>
</dbReference>
<reference evidence="2" key="2">
    <citation type="submission" date="2025-09" db="UniProtKB">
        <authorList>
            <consortium name="Ensembl"/>
        </authorList>
    </citation>
    <scope>IDENTIFICATION</scope>
</reference>
<dbReference type="Gene3D" id="3.80.10.10">
    <property type="entry name" value="Ribonuclease Inhibitor"/>
    <property type="match status" value="2"/>
</dbReference>
<dbReference type="GO" id="GO:0019005">
    <property type="term" value="C:SCF ubiquitin ligase complex"/>
    <property type="evidence" value="ECO:0007669"/>
    <property type="project" value="TreeGrafter"/>
</dbReference>
<evidence type="ECO:0000313" key="3">
    <source>
        <dbReference type="Proteomes" id="UP000261620"/>
    </source>
</evidence>
<dbReference type="SUPFAM" id="SSF52047">
    <property type="entry name" value="RNI-like"/>
    <property type="match status" value="1"/>
</dbReference>
<organism evidence="2 3">
    <name type="scientific">Mola mola</name>
    <name type="common">Ocean sunfish</name>
    <name type="synonym">Tetraodon mola</name>
    <dbReference type="NCBI Taxonomy" id="94237"/>
    <lineage>
        <taxon>Eukaryota</taxon>
        <taxon>Metazoa</taxon>
        <taxon>Chordata</taxon>
        <taxon>Craniata</taxon>
        <taxon>Vertebrata</taxon>
        <taxon>Euteleostomi</taxon>
        <taxon>Actinopterygii</taxon>
        <taxon>Neopterygii</taxon>
        <taxon>Teleostei</taxon>
        <taxon>Neoteleostei</taxon>
        <taxon>Acanthomorphata</taxon>
        <taxon>Eupercaria</taxon>
        <taxon>Tetraodontiformes</taxon>
        <taxon>Molidae</taxon>
        <taxon>Mola</taxon>
    </lineage>
</organism>
<name>A0A3Q4AIH9_MOLML</name>
<dbReference type="SMART" id="SM00367">
    <property type="entry name" value="LRR_CC"/>
    <property type="match status" value="2"/>
</dbReference>
<dbReference type="OMA" id="DYADNYM"/>
<feature type="region of interest" description="Disordered" evidence="1">
    <location>
        <begin position="483"/>
        <end position="506"/>
    </location>
</feature>
<evidence type="ECO:0000313" key="2">
    <source>
        <dbReference type="Ensembl" id="ENSMMOP00000003995.1"/>
    </source>
</evidence>
<dbReference type="PANTHER" id="PTHR13318:SF258">
    <property type="entry name" value="F-BOX PROTEIN SKP2A"/>
    <property type="match status" value="1"/>
</dbReference>
<reference evidence="2" key="1">
    <citation type="submission" date="2025-08" db="UniProtKB">
        <authorList>
            <consortium name="Ensembl"/>
        </authorList>
    </citation>
    <scope>IDENTIFICATION</scope>
</reference>